<feature type="transmembrane region" description="Helical" evidence="1">
    <location>
        <begin position="420"/>
        <end position="440"/>
    </location>
</feature>
<feature type="transmembrane region" description="Helical" evidence="1">
    <location>
        <begin position="104"/>
        <end position="125"/>
    </location>
</feature>
<dbReference type="EMBL" id="JAGFNY010000017">
    <property type="protein sequence ID" value="MBW7570435.1"/>
    <property type="molecule type" value="Genomic_DNA"/>
</dbReference>
<feature type="transmembrane region" description="Helical" evidence="1">
    <location>
        <begin position="268"/>
        <end position="289"/>
    </location>
</feature>
<feature type="transmembrane region" description="Helical" evidence="1">
    <location>
        <begin position="361"/>
        <end position="383"/>
    </location>
</feature>
<feature type="transmembrane region" description="Helical" evidence="1">
    <location>
        <begin position="60"/>
        <end position="84"/>
    </location>
</feature>
<keyword evidence="3" id="KW-1185">Reference proteome</keyword>
<protein>
    <submittedName>
        <fullName evidence="2">Exopolysaccharide Pel transporter PelG</fullName>
    </submittedName>
</protein>
<keyword evidence="1" id="KW-0812">Transmembrane</keyword>
<evidence type="ECO:0000313" key="3">
    <source>
        <dbReference type="Proteomes" id="UP000731465"/>
    </source>
</evidence>
<dbReference type="InterPro" id="IPR031617">
    <property type="entry name" value="PelG"/>
</dbReference>
<feature type="transmembrane region" description="Helical" evidence="1">
    <location>
        <begin position="21"/>
        <end position="54"/>
    </location>
</feature>
<feature type="transmembrane region" description="Helical" evidence="1">
    <location>
        <begin position="161"/>
        <end position="181"/>
    </location>
</feature>
<accession>A0ABS7DGL3</accession>
<dbReference type="RefSeq" id="WP_219937658.1">
    <property type="nucleotide sequence ID" value="NZ_JAGFNY010000017.1"/>
</dbReference>
<name>A0ABS7DGL3_9GAMM</name>
<sequence>MAGIGFELRKILKRDTLSSIIEAYGIAGIISSGPWVLSILALLVIGIISIGVIYPSYLIIQFLISVTYMMAGSLILSGTVQILFTRFVADSLFLKEDKRIIPNLFGVMLLLSIASGIVGFGVLSLCDSIEPLTKICMLGSFVLLTNQWIVIIFLSGMKEYYRIVLTIFAGYGIMVLLAWLLPPFGLLGLEAIFFLSQAILTFAFLFQVVRRFPGDRFVAFDFLDRKVVFFSLVFCGLFYNMGVWADKFVFWYRTETSYAQLDVLRASYIYDLPIFLAYLSVVPGMAVFIMRMETDFTENCLKFYDAVRTGGSLNTISLFKDQMVLSCRKCFYKIFKIQGITLALLLVFAEDILKFLHIDLVYINLFYVDLVGVSLQVLVMSILNVMYYLDKRYSALILTSIMVVTNLVFSYITVDLGPVYYGYGFTLSMLLCTVIGLIQVDSQFRDLEYQTFMLQKTN</sequence>
<comment type="caution">
    <text evidence="2">The sequence shown here is derived from an EMBL/GenBank/DDBJ whole genome shotgun (WGS) entry which is preliminary data.</text>
</comment>
<keyword evidence="1" id="KW-0472">Membrane</keyword>
<evidence type="ECO:0000256" key="1">
    <source>
        <dbReference type="SAM" id="Phobius"/>
    </source>
</evidence>
<proteinExistence type="predicted"/>
<keyword evidence="1" id="KW-1133">Transmembrane helix</keyword>
<feature type="transmembrane region" description="Helical" evidence="1">
    <location>
        <begin position="330"/>
        <end position="349"/>
    </location>
</feature>
<reference evidence="2 3" key="1">
    <citation type="submission" date="2021-03" db="EMBL/GenBank/DDBJ databases">
        <title>Succinivibrio sp. nov. isolated from feces of cow.</title>
        <authorList>
            <person name="Choi J.-Y."/>
        </authorList>
    </citation>
    <scope>NUCLEOTIDE SEQUENCE [LARGE SCALE GENOMIC DNA]</scope>
    <source>
        <strain evidence="2 3">AGMB01872</strain>
    </source>
</reference>
<gene>
    <name evidence="2" type="primary">pelG</name>
    <name evidence="2" type="ORF">J5V48_05940</name>
</gene>
<evidence type="ECO:0000313" key="2">
    <source>
        <dbReference type="EMBL" id="MBW7570435.1"/>
    </source>
</evidence>
<organism evidence="2 3">
    <name type="scientific">Succinivibrio faecicola</name>
    <dbReference type="NCBI Taxonomy" id="2820300"/>
    <lineage>
        <taxon>Bacteria</taxon>
        <taxon>Pseudomonadati</taxon>
        <taxon>Pseudomonadota</taxon>
        <taxon>Gammaproteobacteria</taxon>
        <taxon>Aeromonadales</taxon>
        <taxon>Succinivibrionaceae</taxon>
        <taxon>Succinivibrio</taxon>
    </lineage>
</organism>
<dbReference type="Proteomes" id="UP000731465">
    <property type="component" value="Unassembled WGS sequence"/>
</dbReference>
<feature type="transmembrane region" description="Helical" evidence="1">
    <location>
        <begin position="395"/>
        <end position="414"/>
    </location>
</feature>
<dbReference type="Pfam" id="PF16933">
    <property type="entry name" value="PelG"/>
    <property type="match status" value="1"/>
</dbReference>
<feature type="transmembrane region" description="Helical" evidence="1">
    <location>
        <begin position="131"/>
        <end position="154"/>
    </location>
</feature>
<feature type="transmembrane region" description="Helical" evidence="1">
    <location>
        <begin position="187"/>
        <end position="206"/>
    </location>
</feature>
<feature type="transmembrane region" description="Helical" evidence="1">
    <location>
        <begin position="227"/>
        <end position="245"/>
    </location>
</feature>